<keyword evidence="1" id="KW-0472">Membrane</keyword>
<dbReference type="GeneID" id="14401517"/>
<geneLocation type="plasmid" evidence="2 3">
    <name>pMETHO01</name>
</geneLocation>
<feature type="transmembrane region" description="Helical" evidence="1">
    <location>
        <begin position="112"/>
        <end position="134"/>
    </location>
</feature>
<dbReference type="AlphaFoldDB" id="L0L300"/>
<feature type="transmembrane region" description="Helical" evidence="1">
    <location>
        <begin position="55"/>
        <end position="79"/>
    </location>
</feature>
<dbReference type="Proteomes" id="UP000010866">
    <property type="component" value="Plasmid pMETHO01"/>
</dbReference>
<organism evidence="2 3">
    <name type="scientific">Methanomethylovorans hollandica (strain DSM 15978 / NBRC 107637 / DMS1)</name>
    <dbReference type="NCBI Taxonomy" id="867904"/>
    <lineage>
        <taxon>Archaea</taxon>
        <taxon>Methanobacteriati</taxon>
        <taxon>Methanobacteriota</taxon>
        <taxon>Stenosarchaea group</taxon>
        <taxon>Methanomicrobia</taxon>
        <taxon>Methanosarcinales</taxon>
        <taxon>Methanosarcinaceae</taxon>
        <taxon>Methanomethylovorans</taxon>
    </lineage>
</organism>
<name>L0L300_METHD</name>
<dbReference type="RefSeq" id="WP_015313826.1">
    <property type="nucleotide sequence ID" value="NC_019972.1"/>
</dbReference>
<evidence type="ECO:0000256" key="1">
    <source>
        <dbReference type="SAM" id="Phobius"/>
    </source>
</evidence>
<dbReference type="EMBL" id="CP003363">
    <property type="protein sequence ID" value="AGB50694.1"/>
    <property type="molecule type" value="Genomic_DNA"/>
</dbReference>
<proteinExistence type="predicted"/>
<dbReference type="InterPro" id="IPR002798">
    <property type="entry name" value="SpoIIM-like"/>
</dbReference>
<accession>L0L300</accession>
<dbReference type="KEGG" id="mhz:Metho_2555"/>
<evidence type="ECO:0000313" key="3">
    <source>
        <dbReference type="Proteomes" id="UP000010866"/>
    </source>
</evidence>
<dbReference type="PANTHER" id="PTHR35337:SF1">
    <property type="entry name" value="SLR1478 PROTEIN"/>
    <property type="match status" value="1"/>
</dbReference>
<keyword evidence="1" id="KW-1133">Transmembrane helix</keyword>
<feature type="transmembrane region" description="Helical" evidence="1">
    <location>
        <begin position="12"/>
        <end position="35"/>
    </location>
</feature>
<dbReference type="OrthoDB" id="86288at2157"/>
<keyword evidence="3" id="KW-1185">Reference proteome</keyword>
<feature type="transmembrane region" description="Helical" evidence="1">
    <location>
        <begin position="155"/>
        <end position="175"/>
    </location>
</feature>
<sequence length="189" mass="20938">MAILSLARRNKSLLWASFGTFLLGTIVAIFSLYHFSDTQNTSYVNEMFTPGNDHLTTIMLIQRNGLVLLYLLFGSIFLGSITVLNLFTNGLIFGAATASAFQYYSITKAMALIIPHALFELPAMWIAGAAGFKIPCELIRYITNKKEYFLNRNEITDFLLLAGTSFALVVVAAFIEANVTQKIAEILFA</sequence>
<dbReference type="HOGENOM" id="CLU_099320_1_0_2"/>
<evidence type="ECO:0000313" key="2">
    <source>
        <dbReference type="EMBL" id="AGB50694.1"/>
    </source>
</evidence>
<reference evidence="3" key="1">
    <citation type="submission" date="2012-02" db="EMBL/GenBank/DDBJ databases">
        <title>Complete sequence of plasmid of Methanomethylovorans hollandica DSM 15978.</title>
        <authorList>
            <person name="Lucas S."/>
            <person name="Copeland A."/>
            <person name="Lapidus A."/>
            <person name="Glavina del Rio T."/>
            <person name="Dalin E."/>
            <person name="Tice H."/>
            <person name="Bruce D."/>
            <person name="Goodwin L."/>
            <person name="Pitluck S."/>
            <person name="Peters L."/>
            <person name="Mikhailova N."/>
            <person name="Held B."/>
            <person name="Kyrpides N."/>
            <person name="Mavromatis K."/>
            <person name="Ivanova N."/>
            <person name="Brettin T."/>
            <person name="Detter J.C."/>
            <person name="Han C."/>
            <person name="Larimer F."/>
            <person name="Land M."/>
            <person name="Hauser L."/>
            <person name="Markowitz V."/>
            <person name="Cheng J.-F."/>
            <person name="Hugenholtz P."/>
            <person name="Woyke T."/>
            <person name="Wu D."/>
            <person name="Spring S."/>
            <person name="Schroeder M."/>
            <person name="Brambilla E."/>
            <person name="Klenk H.-P."/>
            <person name="Eisen J.A."/>
        </authorList>
    </citation>
    <scope>NUCLEOTIDE SEQUENCE [LARGE SCALE GENOMIC DNA]</scope>
    <source>
        <strain evidence="3">DSM 15978 / NBRC 107637 / DMS1</strain>
        <plasmid evidence="3">Plasmid pMETHO01</plasmid>
    </source>
</reference>
<gene>
    <name evidence="2" type="ordered locus">Metho_2555</name>
</gene>
<dbReference type="PANTHER" id="PTHR35337">
    <property type="entry name" value="SLR1478 PROTEIN"/>
    <property type="match status" value="1"/>
</dbReference>
<dbReference type="Pfam" id="PF01944">
    <property type="entry name" value="SpoIIM"/>
    <property type="match status" value="1"/>
</dbReference>
<keyword evidence="1" id="KW-0812">Transmembrane</keyword>
<protein>
    <submittedName>
        <fullName evidence="2">Uncharacterized membrane protein</fullName>
    </submittedName>
</protein>
<keyword evidence="2" id="KW-0614">Plasmid</keyword>